<feature type="compositionally biased region" description="Polar residues" evidence="1">
    <location>
        <begin position="1"/>
        <end position="44"/>
    </location>
</feature>
<dbReference type="EMBL" id="QGMG01000293">
    <property type="protein sequence ID" value="TVY54908.1"/>
    <property type="molecule type" value="Genomic_DNA"/>
</dbReference>
<keyword evidence="3" id="KW-1185">Reference proteome</keyword>
<protein>
    <submittedName>
        <fullName evidence="2">Uncharacterized protein</fullName>
    </submittedName>
</protein>
<dbReference type="Proteomes" id="UP000481288">
    <property type="component" value="Unassembled WGS sequence"/>
</dbReference>
<accession>A0A7D8UTV2</accession>
<reference evidence="2 3" key="1">
    <citation type="submission" date="2018-05" db="EMBL/GenBank/DDBJ databases">
        <title>Whole genome sequencing for identification of molecular markers to develop diagnostic detection tools for the regulated plant pathogen Lachnellula willkommii.</title>
        <authorList>
            <person name="Giroux E."/>
            <person name="Bilodeau G."/>
        </authorList>
    </citation>
    <scope>NUCLEOTIDE SEQUENCE [LARGE SCALE GENOMIC DNA]</scope>
    <source>
        <strain evidence="2 3">CBS 625.97</strain>
    </source>
</reference>
<feature type="region of interest" description="Disordered" evidence="1">
    <location>
        <begin position="1"/>
        <end position="57"/>
    </location>
</feature>
<comment type="caution">
    <text evidence="2">The sequence shown here is derived from an EMBL/GenBank/DDBJ whole genome shotgun (WGS) entry which is preliminary data.</text>
</comment>
<organism evidence="2 3">
    <name type="scientific">Lachnellula cervina</name>
    <dbReference type="NCBI Taxonomy" id="1316786"/>
    <lineage>
        <taxon>Eukaryota</taxon>
        <taxon>Fungi</taxon>
        <taxon>Dikarya</taxon>
        <taxon>Ascomycota</taxon>
        <taxon>Pezizomycotina</taxon>
        <taxon>Leotiomycetes</taxon>
        <taxon>Helotiales</taxon>
        <taxon>Lachnaceae</taxon>
        <taxon>Lachnellula</taxon>
    </lineage>
</organism>
<proteinExistence type="predicted"/>
<gene>
    <name evidence="2" type="ORF">LCER1_G006022</name>
</gene>
<sequence>MPAANTTAKGRTATEQSTATLTPAFSPPFSITSPDISSPWNDFCQSGGPRDTEDSQIGTDWDCLHFSTSEMLEGSSKNTVPGIGEDTACAGLDDSLNPDHLLLTTLPWSDYPPQDECLTSFSGPTTICEQPDPNVLARVPIVDPVANFTANIIMQMLCIGTVPQPL</sequence>
<evidence type="ECO:0000313" key="3">
    <source>
        <dbReference type="Proteomes" id="UP000481288"/>
    </source>
</evidence>
<evidence type="ECO:0000256" key="1">
    <source>
        <dbReference type="SAM" id="MobiDB-lite"/>
    </source>
</evidence>
<dbReference type="AlphaFoldDB" id="A0A7D8UTV2"/>
<evidence type="ECO:0000313" key="2">
    <source>
        <dbReference type="EMBL" id="TVY54908.1"/>
    </source>
</evidence>
<dbReference type="OrthoDB" id="2441642at2759"/>
<name>A0A7D8UTV2_9HELO</name>